<gene>
    <name evidence="6" type="ORF">JKA74_17750</name>
</gene>
<dbReference type="PANTHER" id="PTHR36175:SF1">
    <property type="entry name" value="CYANOPHYCINASE"/>
    <property type="match status" value="1"/>
</dbReference>
<dbReference type="AlphaFoldDB" id="A0A935CBN2"/>
<dbReference type="PANTHER" id="PTHR36175">
    <property type="entry name" value="CYANOPHYCINASE"/>
    <property type="match status" value="1"/>
</dbReference>
<organism evidence="6 7">
    <name type="scientific">Marivirga aurantiaca</name>
    <dbReference type="NCBI Taxonomy" id="2802615"/>
    <lineage>
        <taxon>Bacteria</taxon>
        <taxon>Pseudomonadati</taxon>
        <taxon>Bacteroidota</taxon>
        <taxon>Cytophagia</taxon>
        <taxon>Cytophagales</taxon>
        <taxon>Marivirgaceae</taxon>
        <taxon>Marivirga</taxon>
    </lineage>
</organism>
<protein>
    <submittedName>
        <fullName evidence="6">Type 1 glutamine amidotransferase-like domain-containing protein</fullName>
    </submittedName>
</protein>
<dbReference type="InterPro" id="IPR005320">
    <property type="entry name" value="Peptidase_S51"/>
</dbReference>
<dbReference type="EMBL" id="JAEQBW010000012">
    <property type="protein sequence ID" value="MBK6266892.1"/>
    <property type="molecule type" value="Genomic_DNA"/>
</dbReference>
<evidence type="ECO:0000313" key="6">
    <source>
        <dbReference type="EMBL" id="MBK6266892.1"/>
    </source>
</evidence>
<dbReference type="InterPro" id="IPR029062">
    <property type="entry name" value="Class_I_gatase-like"/>
</dbReference>
<dbReference type="GO" id="GO:0006508">
    <property type="term" value="P:proteolysis"/>
    <property type="evidence" value="ECO:0007669"/>
    <property type="project" value="UniProtKB-KW"/>
</dbReference>
<dbReference type="GO" id="GO:0008236">
    <property type="term" value="F:serine-type peptidase activity"/>
    <property type="evidence" value="ECO:0007669"/>
    <property type="project" value="UniProtKB-KW"/>
</dbReference>
<dbReference type="Proteomes" id="UP000611723">
    <property type="component" value="Unassembled WGS sequence"/>
</dbReference>
<keyword evidence="2" id="KW-0645">Protease</keyword>
<evidence type="ECO:0000259" key="5">
    <source>
        <dbReference type="Pfam" id="PF18962"/>
    </source>
</evidence>
<evidence type="ECO:0000256" key="4">
    <source>
        <dbReference type="ARBA" id="ARBA00022825"/>
    </source>
</evidence>
<accession>A0A935CBN2</accession>
<dbReference type="InterPro" id="IPR026444">
    <property type="entry name" value="Secre_tail"/>
</dbReference>
<proteinExistence type="inferred from homology"/>
<name>A0A935CBN2_9BACT</name>
<dbReference type="Pfam" id="PF03575">
    <property type="entry name" value="Peptidase_S51"/>
    <property type="match status" value="1"/>
</dbReference>
<dbReference type="SUPFAM" id="SSF52317">
    <property type="entry name" value="Class I glutamine amidotransferase-like"/>
    <property type="match status" value="1"/>
</dbReference>
<dbReference type="Pfam" id="PF18962">
    <property type="entry name" value="Por_Secre_tail"/>
    <property type="match status" value="1"/>
</dbReference>
<dbReference type="RefSeq" id="WP_201432578.1">
    <property type="nucleotide sequence ID" value="NZ_JAEQBW010000012.1"/>
</dbReference>
<reference evidence="6" key="1">
    <citation type="submission" date="2021-01" db="EMBL/GenBank/DDBJ databases">
        <title>Marivirga aurantiaca sp. nov., isolated from intertidal surface sediments.</title>
        <authorList>
            <person name="Zhang M."/>
        </authorList>
    </citation>
    <scope>NUCLEOTIDE SEQUENCE</scope>
    <source>
        <strain evidence="6">S37H4</strain>
    </source>
</reference>
<keyword evidence="4" id="KW-0720">Serine protease</keyword>
<dbReference type="NCBIfam" id="TIGR04183">
    <property type="entry name" value="Por_Secre_tail"/>
    <property type="match status" value="1"/>
</dbReference>
<comment type="similarity">
    <text evidence="1">Belongs to the peptidase S51 family.</text>
</comment>
<evidence type="ECO:0000256" key="3">
    <source>
        <dbReference type="ARBA" id="ARBA00022801"/>
    </source>
</evidence>
<evidence type="ECO:0000256" key="1">
    <source>
        <dbReference type="ARBA" id="ARBA00006534"/>
    </source>
</evidence>
<evidence type="ECO:0000256" key="2">
    <source>
        <dbReference type="ARBA" id="ARBA00022670"/>
    </source>
</evidence>
<evidence type="ECO:0000313" key="7">
    <source>
        <dbReference type="Proteomes" id="UP000611723"/>
    </source>
</evidence>
<dbReference type="CDD" id="cd03145">
    <property type="entry name" value="GAT1_cyanophycinase"/>
    <property type="match status" value="1"/>
</dbReference>
<keyword evidence="7" id="KW-1185">Reference proteome</keyword>
<dbReference type="Gene3D" id="3.40.50.880">
    <property type="match status" value="1"/>
</dbReference>
<feature type="domain" description="Secretion system C-terminal sorting" evidence="5">
    <location>
        <begin position="597"/>
        <end position="658"/>
    </location>
</feature>
<keyword evidence="6" id="KW-0315">Glutamine amidotransferase</keyword>
<comment type="caution">
    <text evidence="6">The sequence shown here is derived from an EMBL/GenBank/DDBJ whole genome shotgun (WGS) entry which is preliminary data.</text>
</comment>
<sequence>MFKKIIFFIGSFLFVPFSNFSQGNLMLVGGGSESNGGWSDLPYSWMVENASNKKIGIISYNEADEWLPNYFKSLGAAEADNIKISSRAEAATSAMFNQLSEYDALFFKGGDQSKYYEFYKNTSVQQAIETIYNRGGVIGGTSAGMAILSGVIFTAEAGSVYPIDALENINSQYFTLNNDFLSFYPHYIFDTHFVERGRTARLIGFLAHWFGQQGEMITGIGVDDKTSLCIDSEGLGTVYGTGAASIYFPEKFDIENNQITDSEIKSAQLTHGQTYDLNLGKISDRTLAKSSDPIMNGAYYQVFGSGVKSISDNESLLTEVLQSNLMDGNIIILADEDDNLAESYKDYFEENQNRKVFIITTSSENNGEDKAGLRNLIRQSGLILILDGIQINNFFSGGPTGELLLNHLKRNNVSSIFLGDIVQQVGKSYSTNIYSDPFNAYYNDLIFDEGLNLLSDINIISKSFEIDAKDFYENISSSLVDRILTEELSYGIYLTGNSYFSYIVTESSEAVLKTGGNLPSVIIHNGSTLYEQTSQTVNGNISRMQYAFDSLTFKISRNTDILLGAVEEKEQEDYELEEETVLSNLDTVLYDNILLNNPVKDIIRINLPLSEIEEINIFNTNGKLVFIKKDTIRDNHINLNHLSDGHYLIIIKKKNDNLYYVNKMIKN</sequence>
<keyword evidence="3" id="KW-0378">Hydrolase</keyword>